<feature type="domain" description="Winged helix-turn-helix" evidence="1">
    <location>
        <begin position="8"/>
        <end position="58"/>
    </location>
</feature>
<sequence length="89" mass="10161">MAIKLTAKEKMLNTLKKTEGYNTFTTKQAQHRFGIKNVSARIDELRKEGHCIYTNTRMVNGNKISFYRLGTPTKELVQFALAAGYKFNA</sequence>
<proteinExistence type="predicted"/>
<name>A0A6J5LFH2_9CAUD</name>
<organism evidence="2">
    <name type="scientific">uncultured Caudovirales phage</name>
    <dbReference type="NCBI Taxonomy" id="2100421"/>
    <lineage>
        <taxon>Viruses</taxon>
        <taxon>Duplodnaviria</taxon>
        <taxon>Heunggongvirae</taxon>
        <taxon>Uroviricota</taxon>
        <taxon>Caudoviricetes</taxon>
        <taxon>Peduoviridae</taxon>
        <taxon>Maltschvirus</taxon>
        <taxon>Maltschvirus maltsch</taxon>
    </lineage>
</organism>
<dbReference type="InterPro" id="IPR055245">
    <property type="entry name" value="HTH_proteobacteria"/>
</dbReference>
<protein>
    <submittedName>
        <fullName evidence="2">Helix-turn-helix domain containing protein</fullName>
    </submittedName>
</protein>
<dbReference type="Pfam" id="PF14090">
    <property type="entry name" value="HTH_39"/>
    <property type="match status" value="1"/>
</dbReference>
<dbReference type="EMBL" id="LR796270">
    <property type="protein sequence ID" value="CAB4133428.1"/>
    <property type="molecule type" value="Genomic_DNA"/>
</dbReference>
<evidence type="ECO:0000259" key="1">
    <source>
        <dbReference type="Pfam" id="PF14090"/>
    </source>
</evidence>
<evidence type="ECO:0000313" key="2">
    <source>
        <dbReference type="EMBL" id="CAB4133428.1"/>
    </source>
</evidence>
<accession>A0A6J5LFH2</accession>
<gene>
    <name evidence="2" type="ORF">UFOVP250_176</name>
</gene>
<reference evidence="2" key="1">
    <citation type="submission" date="2020-04" db="EMBL/GenBank/DDBJ databases">
        <authorList>
            <person name="Chiriac C."/>
            <person name="Salcher M."/>
            <person name="Ghai R."/>
            <person name="Kavagutti S V."/>
        </authorList>
    </citation>
    <scope>NUCLEOTIDE SEQUENCE</scope>
</reference>